<reference evidence="1 2" key="1">
    <citation type="journal article" date="2018" name="Arch. Microbiol.">
        <title>New insights into the metabolic potential of the phototrophic purple bacterium Rhodopila globiformis DSM 161(T) from its draft genome sequence and evidence for a vanadium-dependent nitrogenase.</title>
        <authorList>
            <person name="Imhoff J.F."/>
            <person name="Rahn T."/>
            <person name="Kunzel S."/>
            <person name="Neulinger S.C."/>
        </authorList>
    </citation>
    <scope>NUCLEOTIDE SEQUENCE [LARGE SCALE GENOMIC DNA]</scope>
    <source>
        <strain evidence="1 2">DSM 16996</strain>
    </source>
</reference>
<gene>
    <name evidence="1" type="ORF">CCR94_18170</name>
</gene>
<dbReference type="Proteomes" id="UP000239089">
    <property type="component" value="Unassembled WGS sequence"/>
</dbReference>
<keyword evidence="2" id="KW-1185">Reference proteome</keyword>
<dbReference type="AlphaFoldDB" id="A0A2S6N0S7"/>
<dbReference type="RefSeq" id="WP_104509258.1">
    <property type="nucleotide sequence ID" value="NZ_JACIGC010000031.1"/>
</dbReference>
<accession>A0A2S6N0S7</accession>
<sequence length="74" mass="8254">MHTAEFSLFARINDERALIKGARRHAMRANAMTAREAIKLIDGVKAALIQFLDPGVPPHPGFEILESTCETHRN</sequence>
<evidence type="ECO:0000313" key="2">
    <source>
        <dbReference type="Proteomes" id="UP000239089"/>
    </source>
</evidence>
<comment type="caution">
    <text evidence="1">The sequence shown here is derived from an EMBL/GenBank/DDBJ whole genome shotgun (WGS) entry which is preliminary data.</text>
</comment>
<name>A0A2S6N0S7_9HYPH</name>
<evidence type="ECO:0000313" key="1">
    <source>
        <dbReference type="EMBL" id="PPQ28225.1"/>
    </source>
</evidence>
<proteinExistence type="predicted"/>
<dbReference type="EMBL" id="NHSJ01000112">
    <property type="protein sequence ID" value="PPQ28225.1"/>
    <property type="molecule type" value="Genomic_DNA"/>
</dbReference>
<organism evidence="1 2">
    <name type="scientific">Rhodoblastus sphagnicola</name>
    <dbReference type="NCBI Taxonomy" id="333368"/>
    <lineage>
        <taxon>Bacteria</taxon>
        <taxon>Pseudomonadati</taxon>
        <taxon>Pseudomonadota</taxon>
        <taxon>Alphaproteobacteria</taxon>
        <taxon>Hyphomicrobiales</taxon>
        <taxon>Rhodoblastaceae</taxon>
        <taxon>Rhodoblastus</taxon>
    </lineage>
</organism>
<protein>
    <submittedName>
        <fullName evidence="1">Uncharacterized protein</fullName>
    </submittedName>
</protein>